<feature type="transmembrane region" description="Helical" evidence="3">
    <location>
        <begin position="359"/>
        <end position="377"/>
    </location>
</feature>
<sequence length="465" mass="50600">MKLFGLGVLAAITGLIVFFCLLVVASRGLISLIFAFLYKRITTDRYWSNLFETYNLAKKIGLDRLVEAELRSAHGQPPERPFGRRNVVSPWQDLYFNPVYFYRQPLLDYTKIGTEVVIGPEAKYPLKIRIPVLIGGMAYGTALSAKTKQALALGATMAGTAANTGNGPFLPAERAAAEKLIIQYARGSWAKDMEVLQKADAVEIQLGQGLWGPAPAELSPRRLARNPQLRHLLGVKPGEKAVIPPRLLEVKTNQELKELVRAIRAQTEGVPVGFKLGATQWLERELEILVQAKPDFIAIDGMEGGTHGGLGSSLDALGTPTLYALVRARRFLDEKNLSGRISLLIGGGLYTGIDFLKALALGADAVFIGTIALLALVHTQAVKVLPWEPPTKLIYEGSKQNNKLNIDQGAQSLANFLKAAVQEMQVAALCLGKEHLSAVDKTDLSTPSRELAAYLGIRWCGDPVV</sequence>
<evidence type="ECO:0000256" key="3">
    <source>
        <dbReference type="SAM" id="Phobius"/>
    </source>
</evidence>
<accession>A0A8J6LM14</accession>
<feature type="transmembrane region" description="Helical" evidence="3">
    <location>
        <begin position="337"/>
        <end position="353"/>
    </location>
</feature>
<evidence type="ECO:0000313" key="6">
    <source>
        <dbReference type="Proteomes" id="UP000657177"/>
    </source>
</evidence>
<dbReference type="GO" id="GO:0006537">
    <property type="term" value="P:glutamate biosynthetic process"/>
    <property type="evidence" value="ECO:0007669"/>
    <property type="project" value="InterPro"/>
</dbReference>
<feature type="transmembrane region" description="Helical" evidence="3">
    <location>
        <begin position="6"/>
        <end position="38"/>
    </location>
</feature>
<keyword evidence="3" id="KW-0472">Membrane</keyword>
<dbReference type="EMBL" id="JAAKDE010000012">
    <property type="protein sequence ID" value="MBA2133159.1"/>
    <property type="molecule type" value="Genomic_DNA"/>
</dbReference>
<keyword evidence="3" id="KW-1133">Transmembrane helix</keyword>
<feature type="domain" description="Glutamate synthase" evidence="4">
    <location>
        <begin position="115"/>
        <end position="425"/>
    </location>
</feature>
<dbReference type="InterPro" id="IPR013785">
    <property type="entry name" value="Aldolase_TIM"/>
</dbReference>
<dbReference type="PIRSF" id="PIRSF006429">
    <property type="entry name" value="GOGAT_lg_2"/>
    <property type="match status" value="1"/>
</dbReference>
<evidence type="ECO:0000259" key="4">
    <source>
        <dbReference type="Pfam" id="PF01645"/>
    </source>
</evidence>
<keyword evidence="3" id="KW-0812">Transmembrane</keyword>
<dbReference type="PANTHER" id="PTHR43819:SF1">
    <property type="entry name" value="ARCHAEAL-TYPE GLUTAMATE SYNTHASE [NADPH]"/>
    <property type="match status" value="1"/>
</dbReference>
<evidence type="ECO:0000256" key="1">
    <source>
        <dbReference type="ARBA" id="ARBA00009716"/>
    </source>
</evidence>
<evidence type="ECO:0000313" key="5">
    <source>
        <dbReference type="EMBL" id="MBA2133159.1"/>
    </source>
</evidence>
<organism evidence="5 6">
    <name type="scientific">Capillibacterium thermochitinicola</name>
    <dbReference type="NCBI Taxonomy" id="2699427"/>
    <lineage>
        <taxon>Bacteria</taxon>
        <taxon>Bacillati</taxon>
        <taxon>Bacillota</taxon>
        <taxon>Capillibacterium</taxon>
    </lineage>
</organism>
<comment type="caution">
    <text evidence="5">The sequence shown here is derived from an EMBL/GenBank/DDBJ whole genome shotgun (WGS) entry which is preliminary data.</text>
</comment>
<dbReference type="Gene3D" id="3.20.20.70">
    <property type="entry name" value="Aldolase class I"/>
    <property type="match status" value="1"/>
</dbReference>
<dbReference type="PANTHER" id="PTHR43819">
    <property type="entry name" value="ARCHAEAL-TYPE GLUTAMATE SYNTHASE [NADPH]"/>
    <property type="match status" value="1"/>
</dbReference>
<reference evidence="5" key="1">
    <citation type="submission" date="2020-06" db="EMBL/GenBank/DDBJ databases">
        <title>Novel chitinolytic bacterium.</title>
        <authorList>
            <person name="Ungkulpasvich U."/>
            <person name="Kosugi A."/>
            <person name="Uke A."/>
        </authorList>
    </citation>
    <scope>NUCLEOTIDE SEQUENCE</scope>
    <source>
        <strain evidence="5">UUS1-1</strain>
    </source>
</reference>
<gene>
    <name evidence="5" type="ORF">G5B42_06340</name>
</gene>
<protein>
    <submittedName>
        <fullName evidence="5">FMN-binding glutamate synthase family protein</fullName>
    </submittedName>
</protein>
<dbReference type="GO" id="GO:0015930">
    <property type="term" value="F:glutamate synthase activity"/>
    <property type="evidence" value="ECO:0007669"/>
    <property type="project" value="InterPro"/>
</dbReference>
<proteinExistence type="inferred from homology"/>
<comment type="similarity">
    <text evidence="1 2">Belongs to the glutamate synthase family.</text>
</comment>
<evidence type="ECO:0000256" key="2">
    <source>
        <dbReference type="PIRNR" id="PIRNR006429"/>
    </source>
</evidence>
<dbReference type="RefSeq" id="WP_181339612.1">
    <property type="nucleotide sequence ID" value="NZ_JAAKDE010000012.1"/>
</dbReference>
<dbReference type="AlphaFoldDB" id="A0A8J6LM14"/>
<keyword evidence="6" id="KW-1185">Reference proteome</keyword>
<dbReference type="CDD" id="cd02808">
    <property type="entry name" value="GltS_FMN"/>
    <property type="match status" value="1"/>
</dbReference>
<dbReference type="Proteomes" id="UP000657177">
    <property type="component" value="Unassembled WGS sequence"/>
</dbReference>
<dbReference type="Pfam" id="PF01645">
    <property type="entry name" value="Glu_synthase"/>
    <property type="match status" value="1"/>
</dbReference>
<dbReference type="SUPFAM" id="SSF51395">
    <property type="entry name" value="FMN-linked oxidoreductases"/>
    <property type="match status" value="1"/>
</dbReference>
<dbReference type="InterPro" id="IPR024188">
    <property type="entry name" value="GltB"/>
</dbReference>
<dbReference type="InterPro" id="IPR002932">
    <property type="entry name" value="Glu_synthdom"/>
</dbReference>
<name>A0A8J6LM14_9FIRM</name>